<dbReference type="SUPFAM" id="SSF54826">
    <property type="entry name" value="Enolase N-terminal domain-like"/>
    <property type="match status" value="1"/>
</dbReference>
<proteinExistence type="predicted"/>
<dbReference type="RefSeq" id="WP_044486291.1">
    <property type="nucleotide sequence ID" value="NZ_KK328284.1"/>
</dbReference>
<keyword evidence="4" id="KW-1185">Reference proteome</keyword>
<dbReference type="AlphaFoldDB" id="A0A051TVB9"/>
<dbReference type="PATRIC" id="fig|1324261.3.peg.3868"/>
<dbReference type="PANTHER" id="PTHR48080:SF2">
    <property type="entry name" value="D-GALACTONATE DEHYDRATASE"/>
    <property type="match status" value="1"/>
</dbReference>
<accession>A0A051TVB9</accession>
<evidence type="ECO:0000313" key="4">
    <source>
        <dbReference type="Proteomes" id="UP000025947"/>
    </source>
</evidence>
<dbReference type="Gene3D" id="3.20.20.120">
    <property type="entry name" value="Enolase-like C-terminal domain"/>
    <property type="match status" value="1"/>
</dbReference>
<gene>
    <name evidence="3" type="ORF">K875_03825</name>
</gene>
<dbReference type="InterPro" id="IPR034593">
    <property type="entry name" value="DgoD-like"/>
</dbReference>
<comment type="caution">
    <text evidence="3">The sequence shown here is derived from an EMBL/GenBank/DDBJ whole genome shotgun (WGS) entry which is preliminary data.</text>
</comment>
<dbReference type="InterPro" id="IPR013341">
    <property type="entry name" value="Mandelate_racemase_N_dom"/>
</dbReference>
<dbReference type="Pfam" id="PF13378">
    <property type="entry name" value="MR_MLE_C"/>
    <property type="match status" value="1"/>
</dbReference>
<dbReference type="Gene3D" id="3.30.390.10">
    <property type="entry name" value="Enolase-like, N-terminal domain"/>
    <property type="match status" value="1"/>
</dbReference>
<dbReference type="HOGENOM" id="CLU_030273_3_1_11"/>
<dbReference type="SUPFAM" id="SSF51604">
    <property type="entry name" value="Enolase C-terminal domain-like"/>
    <property type="match status" value="1"/>
</dbReference>
<evidence type="ECO:0000313" key="3">
    <source>
        <dbReference type="EMBL" id="KBZ60874.1"/>
    </source>
</evidence>
<sequence>MPPTDTDRTAVIAKIEVIPLRIPLKTGGTPGASLWGDKLSAADSLLVKVTTRDGVEGWGEAFGFRAVNSAKLAVDELIAPLCIGQDATRIGALMMEVQKKLHVFGRGGALTYGLSAVDIALWDIAGKLANAPVSQLLGGGVTTMPCYVSLACYSDPSLVRAVVRRTVDAGFQVLKLHESGMSAIRAAGEEAGPGVELIVDAGCPWTLTEADAFADELKAVRLKFLEEPLWPPENFDGLAELRRTTGIPISAGENVSTVMEFERMLAASAVDFVQPSPAKMGGISELCKVFTLAAIHDVPVMTHSFYDGPGLLAAVHATAALGTADSMIEWRWFDLEASIYGDSLTPNAGRITTPQGPGLGIDPDPDVISAYRRDTTP</sequence>
<evidence type="ECO:0000256" key="1">
    <source>
        <dbReference type="ARBA" id="ARBA00023239"/>
    </source>
</evidence>
<evidence type="ECO:0000259" key="2">
    <source>
        <dbReference type="SMART" id="SM00922"/>
    </source>
</evidence>
<reference evidence="3 4" key="1">
    <citation type="submission" date="2014-04" db="EMBL/GenBank/DDBJ databases">
        <title>The Genome Sequence of Mycobacterium tuberculosis TKK-01-0051.</title>
        <authorList>
            <consortium name="The Broad Institute Genomics Platform"/>
            <consortium name="The Broad Institute Genome Sequencing Center for Infectious Disease"/>
            <person name="Earl A.M."/>
            <person name="Cohen K."/>
            <person name="Pym A."/>
            <person name="Bishai W."/>
            <person name="Maharaj K."/>
            <person name="Desjardins C."/>
            <person name="Abeel T."/>
            <person name="Young S."/>
            <person name="Zeng Q."/>
            <person name="Gargeya S."/>
            <person name="Abouelleil A."/>
            <person name="Alvarado L."/>
            <person name="Chapman S.B."/>
            <person name="Gainer-Dewar J."/>
            <person name="Goldberg J."/>
            <person name="Griggs A."/>
            <person name="Gujja S."/>
            <person name="Hansen M."/>
            <person name="Howarth C."/>
            <person name="Imamovic A."/>
            <person name="Larimer J."/>
            <person name="Murphy C."/>
            <person name="Naylor J."/>
            <person name="Pearson M."/>
            <person name="Poon T.W."/>
            <person name="Priest M."/>
            <person name="Roberts A."/>
            <person name="Saif S."/>
            <person name="Shea T."/>
            <person name="Sykes S."/>
            <person name="Wortman J."/>
            <person name="Nusbaum C."/>
            <person name="Birren B."/>
        </authorList>
    </citation>
    <scope>NUCLEOTIDE SEQUENCE [LARGE SCALE GENOMIC DNA]</scope>
    <source>
        <strain evidence="3 4">TKK-01-0051</strain>
    </source>
</reference>
<dbReference type="CDD" id="cd03316">
    <property type="entry name" value="MR_like"/>
    <property type="match status" value="1"/>
</dbReference>
<dbReference type="InterPro" id="IPR013342">
    <property type="entry name" value="Mandelate_racemase_C"/>
</dbReference>
<dbReference type="GO" id="GO:0016829">
    <property type="term" value="F:lyase activity"/>
    <property type="evidence" value="ECO:0007669"/>
    <property type="project" value="UniProtKB-KW"/>
</dbReference>
<name>A0A051TVB9_9MYCO</name>
<feature type="domain" description="Mandelate racemase/muconate lactonizing enzyme C-terminal" evidence="2">
    <location>
        <begin position="156"/>
        <end position="248"/>
    </location>
</feature>
<dbReference type="InterPro" id="IPR029017">
    <property type="entry name" value="Enolase-like_N"/>
</dbReference>
<protein>
    <recommendedName>
        <fullName evidence="2">Mandelate racemase/muconate lactonizing enzyme C-terminal domain-containing protein</fullName>
    </recommendedName>
</protein>
<dbReference type="EMBL" id="JLXW01000010">
    <property type="protein sequence ID" value="KBZ60874.1"/>
    <property type="molecule type" value="Genomic_DNA"/>
</dbReference>
<organism evidence="3 4">
    <name type="scientific">Mycobacterium [tuberculosis] TKK-01-0051</name>
    <dbReference type="NCBI Taxonomy" id="1324261"/>
    <lineage>
        <taxon>Bacteria</taxon>
        <taxon>Bacillati</taxon>
        <taxon>Actinomycetota</taxon>
        <taxon>Actinomycetes</taxon>
        <taxon>Mycobacteriales</taxon>
        <taxon>Mycobacteriaceae</taxon>
        <taxon>Mycobacterium</taxon>
        <taxon>Mycobacterium avium complex (MAC)</taxon>
    </lineage>
</organism>
<dbReference type="PANTHER" id="PTHR48080">
    <property type="entry name" value="D-GALACTONATE DEHYDRATASE-RELATED"/>
    <property type="match status" value="1"/>
</dbReference>
<dbReference type="InterPro" id="IPR029065">
    <property type="entry name" value="Enolase_C-like"/>
</dbReference>
<dbReference type="Proteomes" id="UP000025947">
    <property type="component" value="Unassembled WGS sequence"/>
</dbReference>
<dbReference type="InterPro" id="IPR036849">
    <property type="entry name" value="Enolase-like_C_sf"/>
</dbReference>
<dbReference type="SMART" id="SM00922">
    <property type="entry name" value="MR_MLE"/>
    <property type="match status" value="1"/>
</dbReference>
<keyword evidence="1" id="KW-0456">Lyase</keyword>
<dbReference type="Pfam" id="PF02746">
    <property type="entry name" value="MR_MLE_N"/>
    <property type="match status" value="1"/>
</dbReference>
<dbReference type="SFLD" id="SFLDS00001">
    <property type="entry name" value="Enolase"/>
    <property type="match status" value="1"/>
</dbReference>